<reference evidence="1" key="1">
    <citation type="submission" date="2022-11" db="EMBL/GenBank/DDBJ databases">
        <title>Genome Sequence of Cubamyces cubensis.</title>
        <authorList>
            <person name="Buettner E."/>
        </authorList>
    </citation>
    <scope>NUCLEOTIDE SEQUENCE</scope>
    <source>
        <strain evidence="1">MPL-01</strain>
    </source>
</reference>
<organism evidence="1 2">
    <name type="scientific">Trametes cubensis</name>
    <dbReference type="NCBI Taxonomy" id="1111947"/>
    <lineage>
        <taxon>Eukaryota</taxon>
        <taxon>Fungi</taxon>
        <taxon>Dikarya</taxon>
        <taxon>Basidiomycota</taxon>
        <taxon>Agaricomycotina</taxon>
        <taxon>Agaricomycetes</taxon>
        <taxon>Polyporales</taxon>
        <taxon>Polyporaceae</taxon>
        <taxon>Trametes</taxon>
    </lineage>
</organism>
<protein>
    <submittedName>
        <fullName evidence="1">Uncharacterized protein</fullName>
    </submittedName>
</protein>
<dbReference type="Proteomes" id="UP001215151">
    <property type="component" value="Unassembled WGS sequence"/>
</dbReference>
<evidence type="ECO:0000313" key="2">
    <source>
        <dbReference type="Proteomes" id="UP001215151"/>
    </source>
</evidence>
<proteinExistence type="predicted"/>
<comment type="caution">
    <text evidence="1">The sequence shown here is derived from an EMBL/GenBank/DDBJ whole genome shotgun (WGS) entry which is preliminary data.</text>
</comment>
<sequence>MSSWRLPLEVLEVITDFAQESSSATPDYSALLTMALVCRSLRPRAQYNLLRHVVLKSAIDLHRFLALLRTQQHIAKCIGEITVLSAAHEYMPLGLLGGLLPNIPTLTLSIDVDVYPPTYTTTFLQFRGVRCLQLRDMHLPNELVLWRIAKAFVHLEYLTLHGLRLKVRLPTVTARCSQATRLPEGLNAIQLQVRSSVDGYLSCE</sequence>
<evidence type="ECO:0000313" key="1">
    <source>
        <dbReference type="EMBL" id="KAJ8475418.1"/>
    </source>
</evidence>
<dbReference type="AlphaFoldDB" id="A0AAD7TTY4"/>
<name>A0AAD7TTY4_9APHY</name>
<accession>A0AAD7TTY4</accession>
<dbReference type="EMBL" id="JAPEVG010000160">
    <property type="protein sequence ID" value="KAJ8475418.1"/>
    <property type="molecule type" value="Genomic_DNA"/>
</dbReference>
<keyword evidence="2" id="KW-1185">Reference proteome</keyword>
<gene>
    <name evidence="1" type="ORF">ONZ51_g6570</name>
</gene>